<comment type="similarity">
    <text evidence="2">Belongs to the ABC transporter superfamily. ABCG family. Eye pigment precursor importer (TC 3.A.1.204) subfamily.</text>
</comment>
<feature type="transmembrane region" description="Helical" evidence="10">
    <location>
        <begin position="606"/>
        <end position="628"/>
    </location>
</feature>
<evidence type="ECO:0000256" key="8">
    <source>
        <dbReference type="ARBA" id="ARBA00023136"/>
    </source>
</evidence>
<keyword evidence="13" id="KW-1185">Reference proteome</keyword>
<dbReference type="GO" id="GO:0016020">
    <property type="term" value="C:membrane"/>
    <property type="evidence" value="ECO:0007669"/>
    <property type="project" value="UniProtKB-SubCell"/>
</dbReference>
<feature type="transmembrane region" description="Helical" evidence="10">
    <location>
        <begin position="467"/>
        <end position="485"/>
    </location>
</feature>
<keyword evidence="4 10" id="KW-0812">Transmembrane</keyword>
<feature type="transmembrane region" description="Helical" evidence="10">
    <location>
        <begin position="387"/>
        <end position="404"/>
    </location>
</feature>
<dbReference type="SUPFAM" id="SSF52540">
    <property type="entry name" value="P-loop containing nucleoside triphosphate hydrolases"/>
    <property type="match status" value="1"/>
</dbReference>
<dbReference type="PANTHER" id="PTHR48041:SF118">
    <property type="entry name" value="ATP-BINDING CASSETTE TRANSPORTER (ABC TRANSPORTER) FAMILY G MEMBER 16"/>
    <property type="match status" value="1"/>
</dbReference>
<evidence type="ECO:0000256" key="5">
    <source>
        <dbReference type="ARBA" id="ARBA00022741"/>
    </source>
</evidence>
<accession>A0ABD2XE32</accession>
<evidence type="ECO:0000259" key="11">
    <source>
        <dbReference type="PROSITE" id="PS50893"/>
    </source>
</evidence>
<keyword evidence="3" id="KW-0813">Transport</keyword>
<reference evidence="12 13" key="1">
    <citation type="journal article" date="2024" name="bioRxiv">
        <title>A reference genome for Trichogramma kaykai: A tiny desert-dwelling parasitoid wasp with competing sex-ratio distorters.</title>
        <authorList>
            <person name="Culotta J."/>
            <person name="Lindsey A.R."/>
        </authorList>
    </citation>
    <scope>NUCLEOTIDE SEQUENCE [LARGE SCALE GENOMIC DNA]</scope>
    <source>
        <strain evidence="12 13">KSX58</strain>
    </source>
</reference>
<evidence type="ECO:0000256" key="7">
    <source>
        <dbReference type="ARBA" id="ARBA00022989"/>
    </source>
</evidence>
<dbReference type="CDD" id="cd03213">
    <property type="entry name" value="ABCG_EPDR"/>
    <property type="match status" value="1"/>
</dbReference>
<dbReference type="SMART" id="SM00382">
    <property type="entry name" value="AAA"/>
    <property type="match status" value="1"/>
</dbReference>
<feature type="region of interest" description="Disordered" evidence="9">
    <location>
        <begin position="1"/>
        <end position="23"/>
    </location>
</feature>
<evidence type="ECO:0000256" key="10">
    <source>
        <dbReference type="SAM" id="Phobius"/>
    </source>
</evidence>
<dbReference type="PROSITE" id="PS50893">
    <property type="entry name" value="ABC_TRANSPORTER_2"/>
    <property type="match status" value="1"/>
</dbReference>
<comment type="subcellular location">
    <subcellularLocation>
        <location evidence="1">Membrane</location>
        <topology evidence="1">Multi-pass membrane protein</topology>
    </subcellularLocation>
</comment>
<feature type="transmembrane region" description="Helical" evidence="10">
    <location>
        <begin position="497"/>
        <end position="519"/>
    </location>
</feature>
<feature type="transmembrane region" description="Helical" evidence="10">
    <location>
        <begin position="526"/>
        <end position="543"/>
    </location>
</feature>
<keyword evidence="5" id="KW-0547">Nucleotide-binding</keyword>
<feature type="domain" description="ABC transporter" evidence="11">
    <location>
        <begin position="54"/>
        <end position="296"/>
    </location>
</feature>
<dbReference type="InterPro" id="IPR027417">
    <property type="entry name" value="P-loop_NTPase"/>
</dbReference>
<comment type="caution">
    <text evidence="12">The sequence shown here is derived from an EMBL/GenBank/DDBJ whole genome shotgun (WGS) entry which is preliminary data.</text>
</comment>
<dbReference type="Proteomes" id="UP001627154">
    <property type="component" value="Unassembled WGS sequence"/>
</dbReference>
<dbReference type="Pfam" id="PF00005">
    <property type="entry name" value="ABC_tran"/>
    <property type="match status" value="1"/>
</dbReference>
<evidence type="ECO:0000256" key="3">
    <source>
        <dbReference type="ARBA" id="ARBA00022448"/>
    </source>
</evidence>
<dbReference type="InterPro" id="IPR017871">
    <property type="entry name" value="ABC_transporter-like_CS"/>
</dbReference>
<dbReference type="EMBL" id="JBJJXI010000030">
    <property type="protein sequence ID" value="KAL3403494.1"/>
    <property type="molecule type" value="Genomic_DNA"/>
</dbReference>
<evidence type="ECO:0000256" key="1">
    <source>
        <dbReference type="ARBA" id="ARBA00004141"/>
    </source>
</evidence>
<dbReference type="Pfam" id="PF01061">
    <property type="entry name" value="ABC2_membrane"/>
    <property type="match status" value="1"/>
</dbReference>
<evidence type="ECO:0000313" key="12">
    <source>
        <dbReference type="EMBL" id="KAL3403494.1"/>
    </source>
</evidence>
<keyword evidence="8 10" id="KW-0472">Membrane</keyword>
<dbReference type="InterPro" id="IPR003439">
    <property type="entry name" value="ABC_transporter-like_ATP-bd"/>
</dbReference>
<dbReference type="PANTHER" id="PTHR48041">
    <property type="entry name" value="ABC TRANSPORTER G FAMILY MEMBER 28"/>
    <property type="match status" value="1"/>
</dbReference>
<sequence>MSSKDAEDLSATIPLQPNGKGRTSHVVIVDSNGSGGGVGGTAGFGVGSSPQVDIQFQNVSYSVPIKKGKWKEILKHVSGEFRSGRLTAILGPSGAGKTSLLNLLAKQGPRNGVGGCMRLNGSSYEEQPELFRRLKVCYVPQDFALMPLLTCRETIYVAARLKLPCGDREARDYIIDDVAKRLGLQDCMETLSCRLSGGERKRLSIALEIITSPSVLLLDEPTSGLDSTSSNKVTSLLWSIARTGGCTVVCAVHQPSSQMTCLFDDLLVMSRGRARYCGPRDRVLDHFARAGFACPTFYNLAEFVLEVVTGQRSGGDEYEALCSKDSSGSDEYSCQYSLTSCSDDVDSSNNSLQFSRYAVSQWEQVKVLLYRASICIIRDNTLTTLRLAAHLIVGVLIGIVFYNFGQDASYVQSNVACVFFFAIFLFFANSMPVVQMFPTEATVFIRENTNHWYSLGSYYITKVLSDLPLQIICPSGFLAIAYYMTGQPMEVFRFFQVWLICTLFTMLAQSFGILTGAAFDTHAGMFLVPAFNIPMFLFAGFFLKLNEVPVYLRFCSTVSYFRYVYEGILQAIYLDRGKLDCVKADFCYLRTSERILEEVGMPSVPYSMTVVALLVWIVVLHALIFAVLRWKLCLRSR</sequence>
<evidence type="ECO:0000313" key="13">
    <source>
        <dbReference type="Proteomes" id="UP001627154"/>
    </source>
</evidence>
<gene>
    <name evidence="12" type="ORF">TKK_003767</name>
</gene>
<keyword evidence="7 10" id="KW-1133">Transmembrane helix</keyword>
<keyword evidence="6" id="KW-0067">ATP-binding</keyword>
<dbReference type="Gene3D" id="3.40.50.300">
    <property type="entry name" value="P-loop containing nucleotide triphosphate hydrolases"/>
    <property type="match status" value="1"/>
</dbReference>
<dbReference type="InterPro" id="IPR050352">
    <property type="entry name" value="ABCG_transporters"/>
</dbReference>
<proteinExistence type="inferred from homology"/>
<organism evidence="12 13">
    <name type="scientific">Trichogramma kaykai</name>
    <dbReference type="NCBI Taxonomy" id="54128"/>
    <lineage>
        <taxon>Eukaryota</taxon>
        <taxon>Metazoa</taxon>
        <taxon>Ecdysozoa</taxon>
        <taxon>Arthropoda</taxon>
        <taxon>Hexapoda</taxon>
        <taxon>Insecta</taxon>
        <taxon>Pterygota</taxon>
        <taxon>Neoptera</taxon>
        <taxon>Endopterygota</taxon>
        <taxon>Hymenoptera</taxon>
        <taxon>Apocrita</taxon>
        <taxon>Proctotrupomorpha</taxon>
        <taxon>Chalcidoidea</taxon>
        <taxon>Trichogrammatidae</taxon>
        <taxon>Trichogramma</taxon>
    </lineage>
</organism>
<dbReference type="PROSITE" id="PS00211">
    <property type="entry name" value="ABC_TRANSPORTER_1"/>
    <property type="match status" value="1"/>
</dbReference>
<dbReference type="InterPro" id="IPR013525">
    <property type="entry name" value="ABC2_TM"/>
</dbReference>
<protein>
    <recommendedName>
        <fullName evidence="11">ABC transporter domain-containing protein</fullName>
    </recommendedName>
</protein>
<name>A0ABD2XE32_9HYME</name>
<evidence type="ECO:0000256" key="4">
    <source>
        <dbReference type="ARBA" id="ARBA00022692"/>
    </source>
</evidence>
<evidence type="ECO:0000256" key="6">
    <source>
        <dbReference type="ARBA" id="ARBA00022840"/>
    </source>
</evidence>
<dbReference type="AlphaFoldDB" id="A0ABD2XE32"/>
<evidence type="ECO:0000256" key="2">
    <source>
        <dbReference type="ARBA" id="ARBA00005814"/>
    </source>
</evidence>
<dbReference type="GO" id="GO:0005524">
    <property type="term" value="F:ATP binding"/>
    <property type="evidence" value="ECO:0007669"/>
    <property type="project" value="UniProtKB-KW"/>
</dbReference>
<dbReference type="InterPro" id="IPR003593">
    <property type="entry name" value="AAA+_ATPase"/>
</dbReference>
<feature type="transmembrane region" description="Helical" evidence="10">
    <location>
        <begin position="410"/>
        <end position="428"/>
    </location>
</feature>
<evidence type="ECO:0000256" key="9">
    <source>
        <dbReference type="SAM" id="MobiDB-lite"/>
    </source>
</evidence>